<evidence type="ECO:0008006" key="3">
    <source>
        <dbReference type="Google" id="ProtNLM"/>
    </source>
</evidence>
<dbReference type="InterPro" id="IPR000831">
    <property type="entry name" value="Trp_repress"/>
</dbReference>
<evidence type="ECO:0000313" key="2">
    <source>
        <dbReference type="Proteomes" id="UP000285138"/>
    </source>
</evidence>
<gene>
    <name evidence="1" type="ORF">D5R97_06445</name>
</gene>
<dbReference type="NCBIfam" id="TIGR02531">
    <property type="entry name" value="yecD_yerC"/>
    <property type="match status" value="1"/>
</dbReference>
<accession>A0A424YDQ3</accession>
<dbReference type="GO" id="GO:0003700">
    <property type="term" value="F:DNA-binding transcription factor activity"/>
    <property type="evidence" value="ECO:0007669"/>
    <property type="project" value="InterPro"/>
</dbReference>
<organism evidence="1 2">
    <name type="scientific">Candidatus Syntrophonatronum acetioxidans</name>
    <dbReference type="NCBI Taxonomy" id="1795816"/>
    <lineage>
        <taxon>Bacteria</taxon>
        <taxon>Bacillati</taxon>
        <taxon>Bacillota</taxon>
        <taxon>Clostridia</taxon>
        <taxon>Eubacteriales</taxon>
        <taxon>Syntrophomonadaceae</taxon>
        <taxon>Candidatus Syntrophonatronum</taxon>
    </lineage>
</organism>
<dbReference type="Proteomes" id="UP000285138">
    <property type="component" value="Unassembled WGS sequence"/>
</dbReference>
<reference evidence="1 2" key="1">
    <citation type="submission" date="2018-08" db="EMBL/GenBank/DDBJ databases">
        <title>The metabolism and importance of syntrophic acetate oxidation coupled to methane or sulfide production in haloalkaline environments.</title>
        <authorList>
            <person name="Timmers P.H.A."/>
            <person name="Vavourakis C.D."/>
            <person name="Sorokin D.Y."/>
            <person name="Sinninghe Damste J.S."/>
            <person name="Muyzer G."/>
            <person name="Stams A.J.M."/>
            <person name="Plugge C.M."/>
        </authorList>
    </citation>
    <scope>NUCLEOTIDE SEQUENCE [LARGE SCALE GENOMIC DNA]</scope>
    <source>
        <strain evidence="1">MSAO_Bac1</strain>
    </source>
</reference>
<dbReference type="Pfam" id="PF01371">
    <property type="entry name" value="Trp_repressor"/>
    <property type="match status" value="1"/>
</dbReference>
<dbReference type="InterPro" id="IPR013368">
    <property type="entry name" value="YecD_YerC"/>
</dbReference>
<evidence type="ECO:0000313" key="1">
    <source>
        <dbReference type="EMBL" id="RQD75273.1"/>
    </source>
</evidence>
<dbReference type="AlphaFoldDB" id="A0A424YDQ3"/>
<dbReference type="PANTHER" id="PTHR40080:SF1">
    <property type="entry name" value="TRPR-LIKE PROTEIN YERC_YECD"/>
    <property type="match status" value="1"/>
</dbReference>
<comment type="caution">
    <text evidence="1">The sequence shown here is derived from an EMBL/GenBank/DDBJ whole genome shotgun (WGS) entry which is preliminary data.</text>
</comment>
<sequence>MTRLRILGHPFNFGGDKLSDSGLKDKYMDQLFRAVLSLQNVEECYKFFEDLCTINELKALVQRLEVARMLQEGYTYNQIERETGVSTATISRVKRYLYYGHGGYNIALERLKDIDTPESKEE</sequence>
<dbReference type="Gene3D" id="1.10.1270.10">
    <property type="entry name" value="TrpR-like"/>
    <property type="match status" value="1"/>
</dbReference>
<dbReference type="EMBL" id="QZAA01000165">
    <property type="protein sequence ID" value="RQD75273.1"/>
    <property type="molecule type" value="Genomic_DNA"/>
</dbReference>
<proteinExistence type="predicted"/>
<dbReference type="SUPFAM" id="SSF48295">
    <property type="entry name" value="TrpR-like"/>
    <property type="match status" value="1"/>
</dbReference>
<name>A0A424YDQ3_9FIRM</name>
<dbReference type="InterPro" id="IPR010921">
    <property type="entry name" value="Trp_repressor/repl_initiator"/>
</dbReference>
<dbReference type="InterPro" id="IPR038116">
    <property type="entry name" value="TrpR-like_sf"/>
</dbReference>
<protein>
    <recommendedName>
        <fullName evidence="3">DNA-binding transcriptional regulator</fullName>
    </recommendedName>
</protein>
<dbReference type="PANTHER" id="PTHR40080">
    <property type="entry name" value="LMO1763 PROTEIN"/>
    <property type="match status" value="1"/>
</dbReference>
<dbReference type="GO" id="GO:0043565">
    <property type="term" value="F:sequence-specific DNA binding"/>
    <property type="evidence" value="ECO:0007669"/>
    <property type="project" value="InterPro"/>
</dbReference>